<organism evidence="8 9">
    <name type="scientific">Shinella pollutisoli</name>
    <dbReference type="NCBI Taxonomy" id="2250594"/>
    <lineage>
        <taxon>Bacteria</taxon>
        <taxon>Pseudomonadati</taxon>
        <taxon>Pseudomonadota</taxon>
        <taxon>Alphaproteobacteria</taxon>
        <taxon>Hyphomicrobiales</taxon>
        <taxon>Rhizobiaceae</taxon>
        <taxon>Shinella</taxon>
    </lineage>
</organism>
<keyword evidence="9" id="KW-1185">Reference proteome</keyword>
<keyword evidence="3" id="KW-1003">Cell membrane</keyword>
<evidence type="ECO:0000256" key="4">
    <source>
        <dbReference type="ARBA" id="ARBA00022692"/>
    </source>
</evidence>
<reference evidence="9" key="1">
    <citation type="journal article" date="2019" name="Int. J. Syst. Evol. Microbiol.">
        <title>The Global Catalogue of Microorganisms (GCM) 10K type strain sequencing project: providing services to taxonomists for standard genome sequencing and annotation.</title>
        <authorList>
            <consortium name="The Broad Institute Genomics Platform"/>
            <consortium name="The Broad Institute Genome Sequencing Center for Infectious Disease"/>
            <person name="Wu L."/>
            <person name="Ma J."/>
        </authorList>
    </citation>
    <scope>NUCLEOTIDE SEQUENCE [LARGE SCALE GENOMIC DNA]</scope>
    <source>
        <strain evidence="9">KCTC 52677</strain>
    </source>
</reference>
<keyword evidence="5 7" id="KW-1133">Transmembrane helix</keyword>
<feature type="transmembrane region" description="Helical" evidence="7">
    <location>
        <begin position="155"/>
        <end position="185"/>
    </location>
</feature>
<gene>
    <name evidence="8" type="primary">chrA</name>
    <name evidence="8" type="ORF">ACFOHH_01700</name>
</gene>
<dbReference type="Pfam" id="PF02417">
    <property type="entry name" value="Chromate_transp"/>
    <property type="match status" value="2"/>
</dbReference>
<dbReference type="PANTHER" id="PTHR33567">
    <property type="entry name" value="CHROMATE ION TRANSPORTER (EUROFUNG)"/>
    <property type="match status" value="1"/>
</dbReference>
<evidence type="ECO:0000256" key="3">
    <source>
        <dbReference type="ARBA" id="ARBA00022475"/>
    </source>
</evidence>
<dbReference type="NCBIfam" id="TIGR00937">
    <property type="entry name" value="2A51"/>
    <property type="match status" value="1"/>
</dbReference>
<proteinExistence type="inferred from homology"/>
<dbReference type="PIRSF" id="PIRSF004810">
    <property type="entry name" value="ChrA"/>
    <property type="match status" value="1"/>
</dbReference>
<dbReference type="PANTHER" id="PTHR33567:SF3">
    <property type="entry name" value="CHROMATE ION TRANSPORTER (EUROFUNG)"/>
    <property type="match status" value="1"/>
</dbReference>
<keyword evidence="6 7" id="KW-0472">Membrane</keyword>
<accession>A0ABV7DA88</accession>
<keyword evidence="4 7" id="KW-0812">Transmembrane</keyword>
<comment type="similarity">
    <text evidence="2">Belongs to the chromate ion transporter (CHR) (TC 2.A.51) family.</text>
</comment>
<feature type="transmembrane region" description="Helical" evidence="7">
    <location>
        <begin position="205"/>
        <end position="225"/>
    </location>
</feature>
<dbReference type="InterPro" id="IPR003370">
    <property type="entry name" value="Chromate_transpt"/>
</dbReference>
<feature type="transmembrane region" description="Helical" evidence="7">
    <location>
        <begin position="302"/>
        <end position="324"/>
    </location>
</feature>
<evidence type="ECO:0000256" key="6">
    <source>
        <dbReference type="ARBA" id="ARBA00023136"/>
    </source>
</evidence>
<sequence length="405" mass="40475">MTDDAAGPQAASGRGSAAEVFAVFLKLGLTSFGGPVAHLGYFRDELVVRRRWLDEHAYADLVALCQFLPGPASSQAGFALGMMRAGWAGAFAAFAAFTLPSALVLTAFALTAGGIAGPVGDGALHGLKIVAVAIVAQAVWGMARTLCPDRERAAIAALAVAILAFVPGAFGMAGAIAAGALLGLALDRGAAQPPAGRLALPVSRAAAVASLAAFLALLILLPIAAGRSQALAVVDGFYRAGALVFGGGHVVLPLLDAAVVRSGWVTPDVFLAGYGAAQAVPGPLFTFAAYLGAALGPVPNGLAGAGLALAAIFLPGFLLLVGVLPFWDRFRTMAKARSLMQGANAAVVGILGTALHSPVFTTAIGDPRDLALALAGFVALTAWKVPPWIVVGLSALGGAALAFAG</sequence>
<evidence type="ECO:0000256" key="7">
    <source>
        <dbReference type="SAM" id="Phobius"/>
    </source>
</evidence>
<comment type="caution">
    <text evidence="8">The sequence shown here is derived from an EMBL/GenBank/DDBJ whole genome shotgun (WGS) entry which is preliminary data.</text>
</comment>
<dbReference type="Proteomes" id="UP001595377">
    <property type="component" value="Unassembled WGS sequence"/>
</dbReference>
<feature type="transmembrane region" description="Helical" evidence="7">
    <location>
        <begin position="87"/>
        <end position="110"/>
    </location>
</feature>
<feature type="transmembrane region" description="Helical" evidence="7">
    <location>
        <begin position="345"/>
        <end position="365"/>
    </location>
</feature>
<dbReference type="InterPro" id="IPR014047">
    <property type="entry name" value="Chr_Tranpt_l_chain"/>
</dbReference>
<feature type="transmembrane region" description="Helical" evidence="7">
    <location>
        <begin position="385"/>
        <end position="404"/>
    </location>
</feature>
<comment type="subcellular location">
    <subcellularLocation>
        <location evidence="1">Cell membrane</location>
        <topology evidence="1">Multi-pass membrane protein</topology>
    </subcellularLocation>
</comment>
<dbReference type="EMBL" id="JBHRSP010000002">
    <property type="protein sequence ID" value="MFC3071815.1"/>
    <property type="molecule type" value="Genomic_DNA"/>
</dbReference>
<evidence type="ECO:0000313" key="8">
    <source>
        <dbReference type="EMBL" id="MFC3071815.1"/>
    </source>
</evidence>
<name>A0ABV7DA88_9HYPH</name>
<evidence type="ECO:0000256" key="2">
    <source>
        <dbReference type="ARBA" id="ARBA00005262"/>
    </source>
</evidence>
<feature type="transmembrane region" description="Helical" evidence="7">
    <location>
        <begin position="20"/>
        <end position="42"/>
    </location>
</feature>
<evidence type="ECO:0000256" key="1">
    <source>
        <dbReference type="ARBA" id="ARBA00004651"/>
    </source>
</evidence>
<protein>
    <submittedName>
        <fullName evidence="8">Chromate efflux transporter</fullName>
    </submittedName>
</protein>
<evidence type="ECO:0000313" key="9">
    <source>
        <dbReference type="Proteomes" id="UP001595377"/>
    </source>
</evidence>
<dbReference type="RefSeq" id="WP_257313853.1">
    <property type="nucleotide sequence ID" value="NZ_JANFDG010000005.1"/>
</dbReference>
<evidence type="ECO:0000256" key="5">
    <source>
        <dbReference type="ARBA" id="ARBA00022989"/>
    </source>
</evidence>
<feature type="transmembrane region" description="Helical" evidence="7">
    <location>
        <begin position="122"/>
        <end position="143"/>
    </location>
</feature>